<dbReference type="RefSeq" id="XP_071906478.1">
    <property type="nucleotide sequence ID" value="XM_072050377.1"/>
</dbReference>
<accession>A0ABM4UGS6</accession>
<dbReference type="Proteomes" id="UP001652660">
    <property type="component" value="Chromosome 1e"/>
</dbReference>
<reference evidence="3 4" key="2">
    <citation type="submission" date="2025-05" db="UniProtKB">
        <authorList>
            <consortium name="RefSeq"/>
        </authorList>
    </citation>
    <scope>NUCLEOTIDE SEQUENCE [LARGE SCALE GENOMIC DNA]</scope>
    <source>
        <tissue evidence="3 4">Leaves</tissue>
    </source>
</reference>
<reference evidence="2" key="1">
    <citation type="journal article" date="2025" name="Foods">
        <title>Unveiling the Microbial Signatures of Arabica Coffee Cherries: Insights into Ripeness Specific Diversity, Functional Traits, and Implications for Quality and Safety.</title>
        <authorList>
            <consortium name="RefSeq"/>
            <person name="Tenea G.N."/>
            <person name="Cifuentes V."/>
            <person name="Reyes P."/>
            <person name="Cevallos-Vallejos M."/>
        </authorList>
    </citation>
    <scope>NUCLEOTIDE SEQUENCE [LARGE SCALE GENOMIC DNA]</scope>
</reference>
<evidence type="ECO:0000313" key="4">
    <source>
        <dbReference type="RefSeq" id="XP_071906485.1"/>
    </source>
</evidence>
<dbReference type="InterPro" id="IPR044809">
    <property type="entry name" value="AUF1-like"/>
</dbReference>
<gene>
    <name evidence="3 4 5" type="primary">LOC113688711</name>
</gene>
<dbReference type="RefSeq" id="XP_071906485.1">
    <property type="nucleotide sequence ID" value="XM_072050384.1"/>
</dbReference>
<dbReference type="CDD" id="cd09917">
    <property type="entry name" value="F-box_SF"/>
    <property type="match status" value="1"/>
</dbReference>
<feature type="domain" description="F-box" evidence="1">
    <location>
        <begin position="30"/>
        <end position="66"/>
    </location>
</feature>
<evidence type="ECO:0000313" key="2">
    <source>
        <dbReference type="Proteomes" id="UP001652660"/>
    </source>
</evidence>
<dbReference type="InterPro" id="IPR001810">
    <property type="entry name" value="F-box_dom"/>
</dbReference>
<sequence>MEDLVNEVGVGARGEAIGQAANQSDDPFICLPDELIISMILDKIREAKSLCRCSLVSKRFSSLVYQTKNVSVKIPLQIQQKITTKKAEPELFILPGKPLHSVTVPLGFFPIFDKFPMSFESESSCTGMELLSDLTSKFLGKFTSLESLYVEFNCLELDDRPSLNCLEKEPLVKWKIDMKSSSLIFLICPRRYIEDTSINVYAREVRLSGDIFEFIMAIGCSIFSLMETFFCFLPKSLVRVVITDSKKWGKLDLAKRDLVLMWNRHLGIVMDDSKSYTFSNTPVLDVDAVKLNSLVDKRTFFLGKKNCMNGFTGYEGADYLVVKDAFEGKEEALVEAVVEMFKEIRCISLRGY</sequence>
<dbReference type="InterPro" id="IPR036047">
    <property type="entry name" value="F-box-like_dom_sf"/>
</dbReference>
<evidence type="ECO:0000313" key="3">
    <source>
        <dbReference type="RefSeq" id="XP_071906478.1"/>
    </source>
</evidence>
<proteinExistence type="predicted"/>
<dbReference type="SUPFAM" id="SSF81383">
    <property type="entry name" value="F-box domain"/>
    <property type="match status" value="1"/>
</dbReference>
<protein>
    <submittedName>
        <fullName evidence="3 4">Uncharacterized protein isoform X1</fullName>
    </submittedName>
</protein>
<name>A0ABM4UGS6_COFAR</name>
<organism evidence="2 4">
    <name type="scientific">Coffea arabica</name>
    <name type="common">Arabian coffee</name>
    <dbReference type="NCBI Taxonomy" id="13443"/>
    <lineage>
        <taxon>Eukaryota</taxon>
        <taxon>Viridiplantae</taxon>
        <taxon>Streptophyta</taxon>
        <taxon>Embryophyta</taxon>
        <taxon>Tracheophyta</taxon>
        <taxon>Spermatophyta</taxon>
        <taxon>Magnoliopsida</taxon>
        <taxon>eudicotyledons</taxon>
        <taxon>Gunneridae</taxon>
        <taxon>Pentapetalae</taxon>
        <taxon>asterids</taxon>
        <taxon>lamiids</taxon>
        <taxon>Gentianales</taxon>
        <taxon>Rubiaceae</taxon>
        <taxon>Ixoroideae</taxon>
        <taxon>Gardenieae complex</taxon>
        <taxon>Bertiereae - Coffeeae clade</taxon>
        <taxon>Coffeeae</taxon>
        <taxon>Coffea</taxon>
    </lineage>
</organism>
<keyword evidence="2" id="KW-1185">Reference proteome</keyword>
<dbReference type="GeneID" id="113688711"/>
<dbReference type="Gene3D" id="1.20.1280.50">
    <property type="match status" value="1"/>
</dbReference>
<dbReference type="PANTHER" id="PTHR31215">
    <property type="entry name" value="OS05G0510400 PROTEIN-RELATED"/>
    <property type="match status" value="1"/>
</dbReference>
<dbReference type="RefSeq" id="XP_071906491.1">
    <property type="nucleotide sequence ID" value="XM_072050390.1"/>
</dbReference>
<evidence type="ECO:0000259" key="1">
    <source>
        <dbReference type="Pfam" id="PF12937"/>
    </source>
</evidence>
<evidence type="ECO:0000313" key="5">
    <source>
        <dbReference type="RefSeq" id="XP_071906491.1"/>
    </source>
</evidence>
<dbReference type="Pfam" id="PF12937">
    <property type="entry name" value="F-box-like"/>
    <property type="match status" value="1"/>
</dbReference>